<accession>A0A0A9FD38</accession>
<name>A0A0A9FD38_ARUDO</name>
<evidence type="ECO:0000313" key="1">
    <source>
        <dbReference type="EMBL" id="JAE06158.1"/>
    </source>
</evidence>
<dbReference type="EMBL" id="GBRH01191738">
    <property type="protein sequence ID" value="JAE06158.1"/>
    <property type="molecule type" value="Transcribed_RNA"/>
</dbReference>
<protein>
    <submittedName>
        <fullName evidence="1">Uncharacterized protein</fullName>
    </submittedName>
</protein>
<reference evidence="1" key="1">
    <citation type="submission" date="2014-09" db="EMBL/GenBank/DDBJ databases">
        <authorList>
            <person name="Magalhaes I.L.F."/>
            <person name="Oliveira U."/>
            <person name="Santos F.R."/>
            <person name="Vidigal T.H.D.A."/>
            <person name="Brescovit A.D."/>
            <person name="Santos A.J."/>
        </authorList>
    </citation>
    <scope>NUCLEOTIDE SEQUENCE</scope>
    <source>
        <tissue evidence="1">Shoot tissue taken approximately 20 cm above the soil surface</tissue>
    </source>
</reference>
<dbReference type="AlphaFoldDB" id="A0A0A9FD38"/>
<reference evidence="1" key="2">
    <citation type="journal article" date="2015" name="Data Brief">
        <title>Shoot transcriptome of the giant reed, Arundo donax.</title>
        <authorList>
            <person name="Barrero R.A."/>
            <person name="Guerrero F.D."/>
            <person name="Moolhuijzen P."/>
            <person name="Goolsby J.A."/>
            <person name="Tidwell J."/>
            <person name="Bellgard S.E."/>
            <person name="Bellgard M.I."/>
        </authorList>
    </citation>
    <scope>NUCLEOTIDE SEQUENCE</scope>
    <source>
        <tissue evidence="1">Shoot tissue taken approximately 20 cm above the soil surface</tissue>
    </source>
</reference>
<proteinExistence type="predicted"/>
<organism evidence="1">
    <name type="scientific">Arundo donax</name>
    <name type="common">Giant reed</name>
    <name type="synonym">Donax arundinaceus</name>
    <dbReference type="NCBI Taxonomy" id="35708"/>
    <lineage>
        <taxon>Eukaryota</taxon>
        <taxon>Viridiplantae</taxon>
        <taxon>Streptophyta</taxon>
        <taxon>Embryophyta</taxon>
        <taxon>Tracheophyta</taxon>
        <taxon>Spermatophyta</taxon>
        <taxon>Magnoliopsida</taxon>
        <taxon>Liliopsida</taxon>
        <taxon>Poales</taxon>
        <taxon>Poaceae</taxon>
        <taxon>PACMAD clade</taxon>
        <taxon>Arundinoideae</taxon>
        <taxon>Arundineae</taxon>
        <taxon>Arundo</taxon>
    </lineage>
</organism>
<sequence length="30" mass="3277">MRTPRSIPASSVTESVQYRKLNKGDTLLAG</sequence>